<proteinExistence type="predicted"/>
<accession>A0A6G1QAT8</accession>
<sequence>MRRLLMMLLGRRTVRRLNVKDIVHNPILLRGIREKKISLGAKGVLSENPAEHAGSLLGKSEARLFRSQAARQRR</sequence>
<reference evidence="1 2" key="1">
    <citation type="submission" date="2019-02" db="EMBL/GenBank/DDBJ databases">
        <title>Opniocepnalus argus genome.</title>
        <authorList>
            <person name="Zhou C."/>
            <person name="Xiao S."/>
        </authorList>
    </citation>
    <scope>NUCLEOTIDE SEQUENCE [LARGE SCALE GENOMIC DNA]</scope>
    <source>
        <strain evidence="1">OARG1902GOOAL</strain>
        <tissue evidence="1">Muscle</tissue>
    </source>
</reference>
<evidence type="ECO:0000313" key="2">
    <source>
        <dbReference type="Proteomes" id="UP000503349"/>
    </source>
</evidence>
<dbReference type="AlphaFoldDB" id="A0A6G1QAT8"/>
<reference evidence="2" key="2">
    <citation type="submission" date="2019-02" db="EMBL/GenBank/DDBJ databases">
        <title>Opniocepnalus argus Var Kimnra genome.</title>
        <authorList>
            <person name="Zhou C."/>
            <person name="Xiao S."/>
        </authorList>
    </citation>
    <scope>NUCLEOTIDE SEQUENCE [LARGE SCALE GENOMIC DNA]</scope>
</reference>
<name>A0A6G1QAT8_CHAAH</name>
<keyword evidence="2" id="KW-1185">Reference proteome</keyword>
<organism evidence="1 2">
    <name type="scientific">Channa argus</name>
    <name type="common">Northern snakehead</name>
    <name type="synonym">Ophicephalus argus</name>
    <dbReference type="NCBI Taxonomy" id="215402"/>
    <lineage>
        <taxon>Eukaryota</taxon>
        <taxon>Metazoa</taxon>
        <taxon>Chordata</taxon>
        <taxon>Craniata</taxon>
        <taxon>Vertebrata</taxon>
        <taxon>Euteleostomi</taxon>
        <taxon>Actinopterygii</taxon>
        <taxon>Neopterygii</taxon>
        <taxon>Teleostei</taxon>
        <taxon>Neoteleostei</taxon>
        <taxon>Acanthomorphata</taxon>
        <taxon>Anabantaria</taxon>
        <taxon>Anabantiformes</taxon>
        <taxon>Channoidei</taxon>
        <taxon>Channidae</taxon>
        <taxon>Channa</taxon>
    </lineage>
</organism>
<protein>
    <submittedName>
        <fullName evidence="1">Uncharacterized protein</fullName>
    </submittedName>
</protein>
<dbReference type="EMBL" id="CM015726">
    <property type="protein sequence ID" value="KAF3699534.1"/>
    <property type="molecule type" value="Genomic_DNA"/>
</dbReference>
<gene>
    <name evidence="1" type="ORF">EXN66_Car015221</name>
</gene>
<dbReference type="Proteomes" id="UP000503349">
    <property type="component" value="Chromosome 15"/>
</dbReference>
<evidence type="ECO:0000313" key="1">
    <source>
        <dbReference type="EMBL" id="KAF3699534.1"/>
    </source>
</evidence>